<evidence type="ECO:0000313" key="2">
    <source>
        <dbReference type="Proteomes" id="UP000244552"/>
    </source>
</evidence>
<reference evidence="1 2" key="1">
    <citation type="journal article" date="2018" name="Genome Announc.">
        <title>Fifty-Six Draft Genome Sequences of 10 Lactobacillus Species from 22 Commercial Dietary Supplements.</title>
        <authorList>
            <person name="Gangiredla J."/>
            <person name="Barnaba T.J."/>
            <person name="Mammel M.K."/>
            <person name="Lacher D.W."/>
            <person name="Elkins C.A."/>
            <person name="Lampel K.A."/>
            <person name="Whitehouse C.A."/>
            <person name="Tartera C."/>
        </authorList>
    </citation>
    <scope>NUCLEOTIDE SEQUENCE [LARGE SCALE GENOMIC DNA]</scope>
    <source>
        <strain evidence="1 2">DS11_12</strain>
    </source>
</reference>
<gene>
    <name evidence="1" type="ORF">DBP89_06760</name>
</gene>
<organism evidence="1 2">
    <name type="scientific">Ligilactobacillus salivarius</name>
    <dbReference type="NCBI Taxonomy" id="1624"/>
    <lineage>
        <taxon>Bacteria</taxon>
        <taxon>Bacillati</taxon>
        <taxon>Bacillota</taxon>
        <taxon>Bacilli</taxon>
        <taxon>Lactobacillales</taxon>
        <taxon>Lactobacillaceae</taxon>
        <taxon>Ligilactobacillus</taxon>
    </lineage>
</organism>
<protein>
    <submittedName>
        <fullName evidence="1">Uncharacterized protein</fullName>
    </submittedName>
</protein>
<accession>A0ABD6XFP4</accession>
<evidence type="ECO:0000313" key="1">
    <source>
        <dbReference type="EMBL" id="PTR95315.1"/>
    </source>
</evidence>
<dbReference type="EMBL" id="QAGV01000007">
    <property type="protein sequence ID" value="PTR95315.1"/>
    <property type="molecule type" value="Genomic_DNA"/>
</dbReference>
<comment type="caution">
    <text evidence="1">The sequence shown here is derived from an EMBL/GenBank/DDBJ whole genome shotgun (WGS) entry which is preliminary data.</text>
</comment>
<dbReference type="Proteomes" id="UP000244552">
    <property type="component" value="Unassembled WGS sequence"/>
</dbReference>
<dbReference type="AlphaFoldDB" id="A0ABD6XFP4"/>
<dbReference type="RefSeq" id="WP_003699004.1">
    <property type="nucleotide sequence ID" value="NZ_CBCRTQ010000006.1"/>
</dbReference>
<proteinExistence type="predicted"/>
<name>A0ABD6XFP4_9LACO</name>
<sequence>MERLKLGGVAGRHEIPEVVGFVLDKVEDPGNINKITADVIASLDKQDLSQGLDLYVTGLTSVTVAVIKYCFDNHIPLTCFHFDVITKTYIPQVVL</sequence>